<reference evidence="2 3" key="1">
    <citation type="submission" date="2015-08" db="EMBL/GenBank/DDBJ databases">
        <title>Next Generation Sequencing and Analysis of the Genome of Puccinia sorghi L Schw, the Causal Agent of Maize Common Rust.</title>
        <authorList>
            <person name="Rochi L."/>
            <person name="Burguener G."/>
            <person name="Darino M."/>
            <person name="Turjanski A."/>
            <person name="Kreff E."/>
            <person name="Dieguez M.J."/>
            <person name="Sacco F."/>
        </authorList>
    </citation>
    <scope>NUCLEOTIDE SEQUENCE [LARGE SCALE GENOMIC DNA]</scope>
    <source>
        <strain evidence="2 3">RO10H11247</strain>
    </source>
</reference>
<proteinExistence type="predicted"/>
<keyword evidence="1" id="KW-0812">Transmembrane</keyword>
<dbReference type="Proteomes" id="UP000037035">
    <property type="component" value="Unassembled WGS sequence"/>
</dbReference>
<dbReference type="VEuPathDB" id="FungiDB:VP01_2269g2"/>
<feature type="transmembrane region" description="Helical" evidence="1">
    <location>
        <begin position="356"/>
        <end position="377"/>
    </location>
</feature>
<comment type="caution">
    <text evidence="2">The sequence shown here is derived from an EMBL/GenBank/DDBJ whole genome shotgun (WGS) entry which is preliminary data.</text>
</comment>
<feature type="transmembrane region" description="Helical" evidence="1">
    <location>
        <begin position="143"/>
        <end position="164"/>
    </location>
</feature>
<feature type="transmembrane region" description="Helical" evidence="1">
    <location>
        <begin position="36"/>
        <end position="58"/>
    </location>
</feature>
<accession>A0A0L6V8F2</accession>
<keyword evidence="1" id="KW-0472">Membrane</keyword>
<dbReference type="EMBL" id="LAVV01007135">
    <property type="protein sequence ID" value="KNZ56989.1"/>
    <property type="molecule type" value="Genomic_DNA"/>
</dbReference>
<gene>
    <name evidence="2" type="ORF">VP01_2269g2</name>
</gene>
<feature type="transmembrane region" description="Helical" evidence="1">
    <location>
        <begin position="448"/>
        <end position="468"/>
    </location>
</feature>
<evidence type="ECO:0000313" key="3">
    <source>
        <dbReference type="Proteomes" id="UP000037035"/>
    </source>
</evidence>
<evidence type="ECO:0000256" key="1">
    <source>
        <dbReference type="SAM" id="Phobius"/>
    </source>
</evidence>
<organism evidence="2 3">
    <name type="scientific">Puccinia sorghi</name>
    <dbReference type="NCBI Taxonomy" id="27349"/>
    <lineage>
        <taxon>Eukaryota</taxon>
        <taxon>Fungi</taxon>
        <taxon>Dikarya</taxon>
        <taxon>Basidiomycota</taxon>
        <taxon>Pucciniomycotina</taxon>
        <taxon>Pucciniomycetes</taxon>
        <taxon>Pucciniales</taxon>
        <taxon>Pucciniaceae</taxon>
        <taxon>Puccinia</taxon>
    </lineage>
</organism>
<keyword evidence="3" id="KW-1185">Reference proteome</keyword>
<keyword evidence="1" id="KW-1133">Transmembrane helix</keyword>
<name>A0A0L6V8F2_9BASI</name>
<dbReference type="AlphaFoldDB" id="A0A0L6V8F2"/>
<sequence>MFSVFISSLSPLLHSIFIIKIRIALSLFPSHCGKKISLSSFFSLCQISYIVFLSRLVILRCINLPKAMGHIFNNLSAHLWECKGEPEVLFFLLKINSMCATLLKKKKNQQDVDLMNDSMCEYFLLRKQYKRSQSKTITEQKKVTLVLCIFYSLFSFLFFSWPFLPLPWPFLLCKSIKVKEKYHNGLGLLISKFKKSTHLASLFSHSIIEPFKSFGIMDSSMIQVIVLTCSMLQPCCHPNSTFCTVAVQQSLVESLLEKGWRNSRSFTGLSACQIQAVEQVFVAVPGSAFIFPHMQNPQIFLKDQILQPKYPLATSYKICSTPLEHQLLSMDTSTLPISVIQDNHNSSPSVTGKSGGLIWCIFTAGAYYILSSLSYLYTYISYTLFLTFKCEMHTIRHLMHHVRISSHCFHFPHQIQISVHLTHPISTLLDLSVCSSHMLMSSYASTNIINSTPAVTLSVSFFTEIYFISHSPHCSPQHVMSPSFLLQFALFTFASVLSKEVSHARWKQGERFRL</sequence>
<feature type="transmembrane region" description="Helical" evidence="1">
    <location>
        <begin position="480"/>
        <end position="498"/>
    </location>
</feature>
<evidence type="ECO:0000313" key="2">
    <source>
        <dbReference type="EMBL" id="KNZ56989.1"/>
    </source>
</evidence>
<protein>
    <submittedName>
        <fullName evidence="2">Uncharacterized protein</fullName>
    </submittedName>
</protein>